<evidence type="ECO:0000256" key="1">
    <source>
        <dbReference type="ARBA" id="ARBA00009670"/>
    </source>
</evidence>
<dbReference type="InterPro" id="IPR004147">
    <property type="entry name" value="ABC1_dom"/>
</dbReference>
<dbReference type="InterPro" id="IPR011009">
    <property type="entry name" value="Kinase-like_dom_sf"/>
</dbReference>
<dbReference type="AlphaFoldDB" id="A0A9D1XFE9"/>
<evidence type="ECO:0000256" key="2">
    <source>
        <dbReference type="SAM" id="Phobius"/>
    </source>
</evidence>
<keyword evidence="4" id="KW-0808">Transferase</keyword>
<dbReference type="InterPro" id="IPR050154">
    <property type="entry name" value="UbiB_kinase"/>
</dbReference>
<dbReference type="CDD" id="cd05121">
    <property type="entry name" value="ABC1_ADCK3-like"/>
    <property type="match status" value="1"/>
</dbReference>
<dbReference type="Proteomes" id="UP000886890">
    <property type="component" value="Unassembled WGS sequence"/>
</dbReference>
<keyword evidence="2" id="KW-0472">Membrane</keyword>
<organism evidence="4 5">
    <name type="scientific">Candidatus Fusicatenibacter merdavium</name>
    <dbReference type="NCBI Taxonomy" id="2838600"/>
    <lineage>
        <taxon>Bacteria</taxon>
        <taxon>Bacillati</taxon>
        <taxon>Bacillota</taxon>
        <taxon>Clostridia</taxon>
        <taxon>Lachnospirales</taxon>
        <taxon>Lachnospiraceae</taxon>
        <taxon>Fusicatenibacter</taxon>
    </lineage>
</organism>
<comment type="similarity">
    <text evidence="1">Belongs to the protein kinase superfamily. ADCK protein kinase family.</text>
</comment>
<feature type="domain" description="ABC1 atypical kinase-like" evidence="3">
    <location>
        <begin position="78"/>
        <end position="319"/>
    </location>
</feature>
<reference evidence="4" key="2">
    <citation type="submission" date="2021-04" db="EMBL/GenBank/DDBJ databases">
        <authorList>
            <person name="Gilroy R."/>
        </authorList>
    </citation>
    <scope>NUCLEOTIDE SEQUENCE</scope>
    <source>
        <strain evidence="4">CHK183-1962</strain>
    </source>
</reference>
<feature type="transmembrane region" description="Helical" evidence="2">
    <location>
        <begin position="511"/>
        <end position="533"/>
    </location>
</feature>
<gene>
    <name evidence="4" type="ORF">H9734_11290</name>
</gene>
<sequence length="535" mass="60903">MKATRQLETEQTNHERAGSRLSEILQVLRKHQITKGLTPVRLREILEDLGPTYVKLGQIMSMRSDMLPEEYCKELTSLRTQVKPVKFSQMKDLLEKELGAPVSQVFSCLDETPLGSASIAQVHRGRLLTGEEVVVKIQRPNIREIMAEDIALMRKAAGILNLAMQTKDIVDFRSIIEEMWKTTQEEMDFEKEAENLKLFAENQKEIVYITSPKVYPEYTTSKVLTMSYIGGLQIDRLEELRALGYDNTEIGQKAAENYCKQILDDGFFHADPHPGNLWIDGGKIAWLDFGMTGRLSEGMKHILKKAIMAILQNDIYSLKNTFLALGTPRSPVNHAQLYTDLDDIVRRYLSMDFGSMNLGKLLEELLDMLKIHEISIPADITMLCRSMMTMEGTLKICSPNVNLIQILSIHMSQSIWHNLDLKHELRHNARLIYMSSAKALEIPAQLSDLLNIVKNGQVRVNLQDNEGRQWRKSIYAIANRLTLALLTAAMLLASAIFSFTDITPRVMGIPWISFLFLIVSGFLTIYLLLTIFLKR</sequence>
<evidence type="ECO:0000259" key="3">
    <source>
        <dbReference type="Pfam" id="PF03109"/>
    </source>
</evidence>
<evidence type="ECO:0000313" key="5">
    <source>
        <dbReference type="Proteomes" id="UP000886890"/>
    </source>
</evidence>
<keyword evidence="2" id="KW-1133">Transmembrane helix</keyword>
<evidence type="ECO:0000313" key="4">
    <source>
        <dbReference type="EMBL" id="HIX78156.1"/>
    </source>
</evidence>
<dbReference type="SUPFAM" id="SSF56112">
    <property type="entry name" value="Protein kinase-like (PK-like)"/>
    <property type="match status" value="1"/>
</dbReference>
<accession>A0A9D1XFE9</accession>
<keyword evidence="2" id="KW-0812">Transmembrane</keyword>
<dbReference type="PANTHER" id="PTHR10566">
    <property type="entry name" value="CHAPERONE-ACTIVITY OF BC1 COMPLEX CABC1 -RELATED"/>
    <property type="match status" value="1"/>
</dbReference>
<keyword evidence="4" id="KW-0418">Kinase</keyword>
<dbReference type="GO" id="GO:0016301">
    <property type="term" value="F:kinase activity"/>
    <property type="evidence" value="ECO:0007669"/>
    <property type="project" value="UniProtKB-KW"/>
</dbReference>
<dbReference type="PANTHER" id="PTHR10566:SF113">
    <property type="entry name" value="PROTEIN ACTIVITY OF BC1 COMPLEX KINASE 7, CHLOROPLASTIC"/>
    <property type="match status" value="1"/>
</dbReference>
<dbReference type="EMBL" id="DXEK01000185">
    <property type="protein sequence ID" value="HIX78156.1"/>
    <property type="molecule type" value="Genomic_DNA"/>
</dbReference>
<dbReference type="Pfam" id="PF03109">
    <property type="entry name" value="ABC1"/>
    <property type="match status" value="1"/>
</dbReference>
<comment type="caution">
    <text evidence="4">The sequence shown here is derived from an EMBL/GenBank/DDBJ whole genome shotgun (WGS) entry which is preliminary data.</text>
</comment>
<name>A0A9D1XFE9_9FIRM</name>
<reference evidence="4" key="1">
    <citation type="journal article" date="2021" name="PeerJ">
        <title>Extensive microbial diversity within the chicken gut microbiome revealed by metagenomics and culture.</title>
        <authorList>
            <person name="Gilroy R."/>
            <person name="Ravi A."/>
            <person name="Getino M."/>
            <person name="Pursley I."/>
            <person name="Horton D.L."/>
            <person name="Alikhan N.F."/>
            <person name="Baker D."/>
            <person name="Gharbi K."/>
            <person name="Hall N."/>
            <person name="Watson M."/>
            <person name="Adriaenssens E.M."/>
            <person name="Foster-Nyarko E."/>
            <person name="Jarju S."/>
            <person name="Secka A."/>
            <person name="Antonio M."/>
            <person name="Oren A."/>
            <person name="Chaudhuri R.R."/>
            <person name="La Ragione R."/>
            <person name="Hildebrand F."/>
            <person name="Pallen M.J."/>
        </authorList>
    </citation>
    <scope>NUCLEOTIDE SEQUENCE</scope>
    <source>
        <strain evidence="4">CHK183-1962</strain>
    </source>
</reference>
<feature type="transmembrane region" description="Helical" evidence="2">
    <location>
        <begin position="481"/>
        <end position="499"/>
    </location>
</feature>
<proteinExistence type="inferred from homology"/>
<protein>
    <submittedName>
        <fullName evidence="4">AarF/ABC1/UbiB kinase family protein</fullName>
    </submittedName>
</protein>